<evidence type="ECO:0000313" key="2">
    <source>
        <dbReference type="EMBL" id="GFH21177.1"/>
    </source>
</evidence>
<organism evidence="2 3">
    <name type="scientific">Haematococcus lacustris</name>
    <name type="common">Green alga</name>
    <name type="synonym">Haematococcus pluvialis</name>
    <dbReference type="NCBI Taxonomy" id="44745"/>
    <lineage>
        <taxon>Eukaryota</taxon>
        <taxon>Viridiplantae</taxon>
        <taxon>Chlorophyta</taxon>
        <taxon>core chlorophytes</taxon>
        <taxon>Chlorophyceae</taxon>
        <taxon>CS clade</taxon>
        <taxon>Chlamydomonadales</taxon>
        <taxon>Haematococcaceae</taxon>
        <taxon>Haematococcus</taxon>
    </lineage>
</organism>
<reference evidence="2 3" key="1">
    <citation type="submission" date="2020-02" db="EMBL/GenBank/DDBJ databases">
        <title>Draft genome sequence of Haematococcus lacustris strain NIES-144.</title>
        <authorList>
            <person name="Morimoto D."/>
            <person name="Nakagawa S."/>
            <person name="Yoshida T."/>
            <person name="Sawayama S."/>
        </authorList>
    </citation>
    <scope>NUCLEOTIDE SEQUENCE [LARGE SCALE GENOMIC DNA]</scope>
    <source>
        <strain evidence="2 3">NIES-144</strain>
    </source>
</reference>
<evidence type="ECO:0000313" key="3">
    <source>
        <dbReference type="Proteomes" id="UP000485058"/>
    </source>
</evidence>
<keyword evidence="3" id="KW-1185">Reference proteome</keyword>
<feature type="region of interest" description="Disordered" evidence="1">
    <location>
        <begin position="51"/>
        <end position="80"/>
    </location>
</feature>
<proteinExistence type="predicted"/>
<dbReference type="AlphaFoldDB" id="A0A699ZEN0"/>
<protein>
    <submittedName>
        <fullName evidence="2">Uncharacterized protein</fullName>
    </submittedName>
</protein>
<name>A0A699ZEN0_HAELA</name>
<comment type="caution">
    <text evidence="2">The sequence shown here is derived from an EMBL/GenBank/DDBJ whole genome shotgun (WGS) entry which is preliminary data.</text>
</comment>
<gene>
    <name evidence="2" type="ORF">HaLaN_18424</name>
</gene>
<dbReference type="Proteomes" id="UP000485058">
    <property type="component" value="Unassembled WGS sequence"/>
</dbReference>
<evidence type="ECO:0000256" key="1">
    <source>
        <dbReference type="SAM" id="MobiDB-lite"/>
    </source>
</evidence>
<sequence>MAELKGALGTLAVASTTQVFPTWVMQEPSPNSVMVWICVTDCMALALRSAKGVGGHRPNLSDAGGRSDDCMPRSGSNLNH</sequence>
<dbReference type="EMBL" id="BLLF01001774">
    <property type="protein sequence ID" value="GFH21177.1"/>
    <property type="molecule type" value="Genomic_DNA"/>
</dbReference>
<accession>A0A699ZEN0</accession>